<sequence>MIWAIVASQVAFAQSDDESITLNIWYASDQLNGPLYHLADTFSAQNEGISINVVNIPNEDLKSSIFKTILNNNSPDIAILSSDNTVYAEQLALSQVPQDYLPESLPDAIRDSLLVNDKLYSVPIQLVNQLVLYYNKSLIREPAASWEQILGQASVLQSRNILPVGVLFGESYWVAHFMTLFENQFVLNGRPNLDTPEVASALTFYRYLSELGVTDSQCGYDCVSVDFYAGNVAYAINGTWALSDARNALGEDLGISPLPSYQQHKMRSLSSAVVLTYPGDSWNSTKHEAIRTFTDFMLSDYAQAYLIETTSMVPANPGNIARLTDSPLVYQLWQMHSDAYHMPADSAFVPIWNSLRKGLSLFFANRLTVDETRVYMQTVALQAQRQIEHKDD</sequence>
<comment type="similarity">
    <text evidence="1">Belongs to the bacterial solute-binding protein 1 family.</text>
</comment>
<dbReference type="Proteomes" id="UP001234343">
    <property type="component" value="Unassembled WGS sequence"/>
</dbReference>
<evidence type="ECO:0000256" key="1">
    <source>
        <dbReference type="ARBA" id="ARBA00008520"/>
    </source>
</evidence>
<protein>
    <submittedName>
        <fullName evidence="4">Extracellular solute-binding protein</fullName>
    </submittedName>
</protein>
<evidence type="ECO:0000313" key="4">
    <source>
        <dbReference type="EMBL" id="MDM7862098.1"/>
    </source>
</evidence>
<name>A0ABT7T0Z0_9ALTE</name>
<gene>
    <name evidence="4" type="ORF">QTP81_15950</name>
</gene>
<comment type="caution">
    <text evidence="4">The sequence shown here is derived from an EMBL/GenBank/DDBJ whole genome shotgun (WGS) entry which is preliminary data.</text>
</comment>
<dbReference type="EMBL" id="JAUCBP010000013">
    <property type="protein sequence ID" value="MDM7862098.1"/>
    <property type="molecule type" value="Genomic_DNA"/>
</dbReference>
<accession>A0ABT7T0Z0</accession>
<dbReference type="InterPro" id="IPR006059">
    <property type="entry name" value="SBP"/>
</dbReference>
<dbReference type="Gene3D" id="3.40.190.10">
    <property type="entry name" value="Periplasmic binding protein-like II"/>
    <property type="match status" value="1"/>
</dbReference>
<evidence type="ECO:0000256" key="2">
    <source>
        <dbReference type="ARBA" id="ARBA00022448"/>
    </source>
</evidence>
<keyword evidence="5" id="KW-1185">Reference proteome</keyword>
<evidence type="ECO:0000256" key="3">
    <source>
        <dbReference type="ARBA" id="ARBA00022729"/>
    </source>
</evidence>
<keyword evidence="2" id="KW-0813">Transport</keyword>
<organism evidence="4 5">
    <name type="scientific">Alteromonas arenosi</name>
    <dbReference type="NCBI Taxonomy" id="3055817"/>
    <lineage>
        <taxon>Bacteria</taxon>
        <taxon>Pseudomonadati</taxon>
        <taxon>Pseudomonadota</taxon>
        <taxon>Gammaproteobacteria</taxon>
        <taxon>Alteromonadales</taxon>
        <taxon>Alteromonadaceae</taxon>
        <taxon>Alteromonas/Salinimonas group</taxon>
        <taxon>Alteromonas</taxon>
    </lineage>
</organism>
<dbReference type="SUPFAM" id="SSF53850">
    <property type="entry name" value="Periplasmic binding protein-like II"/>
    <property type="match status" value="1"/>
</dbReference>
<evidence type="ECO:0000313" key="5">
    <source>
        <dbReference type="Proteomes" id="UP001234343"/>
    </source>
</evidence>
<keyword evidence="3" id="KW-0732">Signal</keyword>
<dbReference type="PANTHER" id="PTHR30061:SF50">
    <property type="entry name" value="MALTOSE_MALTODEXTRIN-BINDING PERIPLASMIC PROTEIN"/>
    <property type="match status" value="1"/>
</dbReference>
<dbReference type="Pfam" id="PF13416">
    <property type="entry name" value="SBP_bac_8"/>
    <property type="match status" value="1"/>
</dbReference>
<proteinExistence type="inferred from homology"/>
<reference evidence="4 5" key="1">
    <citation type="submission" date="2023-06" db="EMBL/GenBank/DDBJ databases">
        <title>Alteromonas sp. ASW11-36 isolated from intertidal sand.</title>
        <authorList>
            <person name="Li Y."/>
        </authorList>
    </citation>
    <scope>NUCLEOTIDE SEQUENCE [LARGE SCALE GENOMIC DNA]</scope>
    <source>
        <strain evidence="4 5">ASW11-36</strain>
    </source>
</reference>
<dbReference type="PANTHER" id="PTHR30061">
    <property type="entry name" value="MALTOSE-BINDING PERIPLASMIC PROTEIN"/>
    <property type="match status" value="1"/>
</dbReference>
<dbReference type="RefSeq" id="WP_289366850.1">
    <property type="nucleotide sequence ID" value="NZ_JAUCBP010000013.1"/>
</dbReference>